<dbReference type="SUPFAM" id="SSF82199">
    <property type="entry name" value="SET domain"/>
    <property type="match status" value="1"/>
</dbReference>
<dbReference type="PANTHER" id="PTHR47332:SF2">
    <property type="entry name" value="SET-6"/>
    <property type="match status" value="1"/>
</dbReference>
<comment type="caution">
    <text evidence="2">The sequence shown here is derived from an EMBL/GenBank/DDBJ whole genome shotgun (WGS) entry which is preliminary data.</text>
</comment>
<gene>
    <name evidence="2" type="ORF">BJ875DRAFT_361009</name>
</gene>
<protein>
    <recommendedName>
        <fullName evidence="1">SET domain-containing protein</fullName>
    </recommendedName>
</protein>
<evidence type="ECO:0000313" key="2">
    <source>
        <dbReference type="EMBL" id="KAG9238044.1"/>
    </source>
</evidence>
<sequence length="118" mass="13146">LYEAYHSFTEEQAAAYLSLHPWAGYPGYDKSKVKCIFAANRFSTGPNSGVFLKSSRYNHACHPFATCTYRFDITSNTLSTIVLNDIAIGQEITISYSPDPKSLYSNYGFYCDCPGCPP</sequence>
<proteinExistence type="predicted"/>
<dbReference type="InterPro" id="IPR053185">
    <property type="entry name" value="SET_domain_protein"/>
</dbReference>
<accession>A0A9P7YQN9</accession>
<evidence type="ECO:0000313" key="3">
    <source>
        <dbReference type="Proteomes" id="UP000824998"/>
    </source>
</evidence>
<dbReference type="OrthoDB" id="265717at2759"/>
<name>A0A9P7YQN9_9HELO</name>
<feature type="non-terminal residue" evidence="2">
    <location>
        <position position="118"/>
    </location>
</feature>
<dbReference type="Gene3D" id="2.170.270.10">
    <property type="entry name" value="SET domain"/>
    <property type="match status" value="1"/>
</dbReference>
<organism evidence="2 3">
    <name type="scientific">Amylocarpus encephaloides</name>
    <dbReference type="NCBI Taxonomy" id="45428"/>
    <lineage>
        <taxon>Eukaryota</taxon>
        <taxon>Fungi</taxon>
        <taxon>Dikarya</taxon>
        <taxon>Ascomycota</taxon>
        <taxon>Pezizomycotina</taxon>
        <taxon>Leotiomycetes</taxon>
        <taxon>Helotiales</taxon>
        <taxon>Helotiales incertae sedis</taxon>
        <taxon>Amylocarpus</taxon>
    </lineage>
</organism>
<feature type="non-terminal residue" evidence="2">
    <location>
        <position position="1"/>
    </location>
</feature>
<reference evidence="2" key="1">
    <citation type="journal article" date="2021" name="IMA Fungus">
        <title>Genomic characterization of three marine fungi, including Emericellopsis atlantica sp. nov. with signatures of a generalist lifestyle and marine biomass degradation.</title>
        <authorList>
            <person name="Hagestad O.C."/>
            <person name="Hou L."/>
            <person name="Andersen J.H."/>
            <person name="Hansen E.H."/>
            <person name="Altermark B."/>
            <person name="Li C."/>
            <person name="Kuhnert E."/>
            <person name="Cox R.J."/>
            <person name="Crous P.W."/>
            <person name="Spatafora J.W."/>
            <person name="Lail K."/>
            <person name="Amirebrahimi M."/>
            <person name="Lipzen A."/>
            <person name="Pangilinan J."/>
            <person name="Andreopoulos W."/>
            <person name="Hayes R.D."/>
            <person name="Ng V."/>
            <person name="Grigoriev I.V."/>
            <person name="Jackson S.A."/>
            <person name="Sutton T.D.S."/>
            <person name="Dobson A.D.W."/>
            <person name="Rama T."/>
        </authorList>
    </citation>
    <scope>NUCLEOTIDE SEQUENCE</scope>
    <source>
        <strain evidence="2">TRa018bII</strain>
    </source>
</reference>
<dbReference type="AlphaFoldDB" id="A0A9P7YQN9"/>
<dbReference type="Proteomes" id="UP000824998">
    <property type="component" value="Unassembled WGS sequence"/>
</dbReference>
<keyword evidence="3" id="KW-1185">Reference proteome</keyword>
<evidence type="ECO:0000259" key="1">
    <source>
        <dbReference type="Pfam" id="PF00856"/>
    </source>
</evidence>
<dbReference type="PANTHER" id="PTHR47332">
    <property type="entry name" value="SET DOMAIN-CONTAINING PROTEIN 5"/>
    <property type="match status" value="1"/>
</dbReference>
<dbReference type="EMBL" id="MU251376">
    <property type="protein sequence ID" value="KAG9238044.1"/>
    <property type="molecule type" value="Genomic_DNA"/>
</dbReference>
<dbReference type="InterPro" id="IPR046341">
    <property type="entry name" value="SET_dom_sf"/>
</dbReference>
<dbReference type="Pfam" id="PF00856">
    <property type="entry name" value="SET"/>
    <property type="match status" value="1"/>
</dbReference>
<feature type="domain" description="SET" evidence="1">
    <location>
        <begin position="47"/>
        <end position="96"/>
    </location>
</feature>
<dbReference type="InterPro" id="IPR001214">
    <property type="entry name" value="SET_dom"/>
</dbReference>